<dbReference type="PROSITE" id="PS50234">
    <property type="entry name" value="VWFA"/>
    <property type="match status" value="1"/>
</dbReference>
<proteinExistence type="predicted"/>
<comment type="caution">
    <text evidence="2">The sequence shown here is derived from an EMBL/GenBank/DDBJ whole genome shotgun (WGS) entry which is preliminary data.</text>
</comment>
<gene>
    <name evidence="2" type="ORF">A2V91_00150</name>
</gene>
<dbReference type="InterPro" id="IPR051928">
    <property type="entry name" value="NorD/CobT"/>
</dbReference>
<sequence>MSSLPLTVAEIEERLETSLDPTQSSPPLAAPLAQALAPLMRDEQEFVLRWTDIIAKTNTDMAYLFAAQAPEGLRRLRPADIEDWVVRAMDVYDKIGLYPACAVFRDVAAFAAEAPARTRGIVFEDVAGVLGPFVRGLSGRALKLESAEETYTDTASLFLPARLARFPDRDSNFRLYKATVGYLWAQVRYGSFRADLTAVLQRYPDPARALRLFQALETIRLDARLARDLAGLQREMAALRAALNELLWPPAWEGKIGRLRRPEATAEDSYALLAECYEDELPAPVCYQGTMQPERVAAATAARIAREKEEFRTALVQMLDDKTGADRPPAGRDVLAGRFSVNRNEAPPGELSFTLNLDGRPVAPPADVRALMDSILLDLGQIPPDYLVAAGAGGYRREAADAKRPEDVWKGTYHEEGAFLYNEWDHRRAHYRKHWCALRELNVHPEYEPFVQHTLRKYAGVLAPLRKTFEALRGENRLLKKQAYGDDIDFDALVEATADHRSGREMSERLFVKRHRLERDIAVLFMVDMSGSTKGWINNAEREALILLCEALEILGDRYAIYGFSGMTRKRCELYRIKRFDEPYNDLVRARITGIQPKDYTRMGVAIRHLTKLLEDVEARTKLLITLSDGKPDDYDGYRGDYGIEDTRMALVEAKRAGIHPFCITIDEAARDYLPHMYGAVNWALVDDVRKLPLKVSDIYRRLTL</sequence>
<dbReference type="Proteomes" id="UP000179334">
    <property type="component" value="Unassembled WGS sequence"/>
</dbReference>
<dbReference type="SUPFAM" id="SSF53300">
    <property type="entry name" value="vWA-like"/>
    <property type="match status" value="1"/>
</dbReference>
<reference evidence="2 3" key="1">
    <citation type="journal article" date="2016" name="Nat. Commun.">
        <title>Thousands of microbial genomes shed light on interconnected biogeochemical processes in an aquifer system.</title>
        <authorList>
            <person name="Anantharaman K."/>
            <person name="Brown C.T."/>
            <person name="Hug L.A."/>
            <person name="Sharon I."/>
            <person name="Castelle C.J."/>
            <person name="Probst A.J."/>
            <person name="Thomas B.C."/>
            <person name="Singh A."/>
            <person name="Wilkins M.J."/>
            <person name="Karaoz U."/>
            <person name="Brodie E.L."/>
            <person name="Williams K.H."/>
            <person name="Hubbard S.S."/>
            <person name="Banfield J.F."/>
        </authorList>
    </citation>
    <scope>NUCLEOTIDE SEQUENCE [LARGE SCALE GENOMIC DNA]</scope>
</reference>
<organism evidence="2 3">
    <name type="scientific">Candidatus Muproteobacteria bacterium RBG_16_64_10</name>
    <dbReference type="NCBI Taxonomy" id="1817757"/>
    <lineage>
        <taxon>Bacteria</taxon>
        <taxon>Pseudomonadati</taxon>
        <taxon>Pseudomonadota</taxon>
        <taxon>Candidatus Muproteobacteria</taxon>
    </lineage>
</organism>
<evidence type="ECO:0000313" key="2">
    <source>
        <dbReference type="EMBL" id="OGI39634.1"/>
    </source>
</evidence>
<dbReference type="SMART" id="SM00327">
    <property type="entry name" value="VWA"/>
    <property type="match status" value="1"/>
</dbReference>
<dbReference type="EMBL" id="MFSR01000041">
    <property type="protein sequence ID" value="OGI39634.1"/>
    <property type="molecule type" value="Genomic_DNA"/>
</dbReference>
<dbReference type="InterPro" id="IPR002035">
    <property type="entry name" value="VWF_A"/>
</dbReference>
<name>A0A1F6T3B2_9PROT</name>
<evidence type="ECO:0000313" key="3">
    <source>
        <dbReference type="Proteomes" id="UP000179334"/>
    </source>
</evidence>
<dbReference type="Gene3D" id="3.40.50.410">
    <property type="entry name" value="von Willebrand factor, type A domain"/>
    <property type="match status" value="1"/>
</dbReference>
<dbReference type="InterPro" id="IPR036465">
    <property type="entry name" value="vWFA_dom_sf"/>
</dbReference>
<dbReference type="PANTHER" id="PTHR41248:SF1">
    <property type="entry name" value="NORD PROTEIN"/>
    <property type="match status" value="1"/>
</dbReference>
<accession>A0A1F6T3B2</accession>
<dbReference type="AlphaFoldDB" id="A0A1F6T3B2"/>
<evidence type="ECO:0000259" key="1">
    <source>
        <dbReference type="PROSITE" id="PS50234"/>
    </source>
</evidence>
<feature type="domain" description="VWFA" evidence="1">
    <location>
        <begin position="522"/>
        <end position="703"/>
    </location>
</feature>
<dbReference type="PANTHER" id="PTHR41248">
    <property type="entry name" value="NORD PROTEIN"/>
    <property type="match status" value="1"/>
</dbReference>
<dbReference type="CDD" id="cd01454">
    <property type="entry name" value="vWA_norD_type"/>
    <property type="match status" value="1"/>
</dbReference>
<protein>
    <submittedName>
        <fullName evidence="2">Nitric oxide reductase activation protein</fullName>
    </submittedName>
</protein>